<protein>
    <submittedName>
        <fullName evidence="2">Uncharacterized protein</fullName>
    </submittedName>
</protein>
<evidence type="ECO:0000313" key="3">
    <source>
        <dbReference type="Proteomes" id="UP000219612"/>
    </source>
</evidence>
<organism evidence="2 3">
    <name type="scientific">Paractinoplanes atraurantiacus</name>
    <dbReference type="NCBI Taxonomy" id="1036182"/>
    <lineage>
        <taxon>Bacteria</taxon>
        <taxon>Bacillati</taxon>
        <taxon>Actinomycetota</taxon>
        <taxon>Actinomycetes</taxon>
        <taxon>Micromonosporales</taxon>
        <taxon>Micromonosporaceae</taxon>
        <taxon>Paractinoplanes</taxon>
    </lineage>
</organism>
<dbReference type="RefSeq" id="WP_097319783.1">
    <property type="nucleotide sequence ID" value="NZ_OBDY01000003.1"/>
</dbReference>
<proteinExistence type="predicted"/>
<dbReference type="Proteomes" id="UP000219612">
    <property type="component" value="Unassembled WGS sequence"/>
</dbReference>
<keyword evidence="3" id="KW-1185">Reference proteome</keyword>
<name>A0A285H7L4_9ACTN</name>
<keyword evidence="1" id="KW-0472">Membrane</keyword>
<keyword evidence="1" id="KW-0812">Transmembrane</keyword>
<evidence type="ECO:0000313" key="2">
    <source>
        <dbReference type="EMBL" id="SNY30846.1"/>
    </source>
</evidence>
<feature type="transmembrane region" description="Helical" evidence="1">
    <location>
        <begin position="6"/>
        <end position="24"/>
    </location>
</feature>
<keyword evidence="1" id="KW-1133">Transmembrane helix</keyword>
<gene>
    <name evidence="2" type="ORF">SAMN05421748_103469</name>
</gene>
<evidence type="ECO:0000256" key="1">
    <source>
        <dbReference type="SAM" id="Phobius"/>
    </source>
</evidence>
<accession>A0A285H7L4</accession>
<feature type="transmembrane region" description="Helical" evidence="1">
    <location>
        <begin position="179"/>
        <end position="199"/>
    </location>
</feature>
<reference evidence="2 3" key="1">
    <citation type="submission" date="2017-09" db="EMBL/GenBank/DDBJ databases">
        <authorList>
            <person name="Ehlers B."/>
            <person name="Leendertz F.H."/>
        </authorList>
    </citation>
    <scope>NUCLEOTIDE SEQUENCE [LARGE SCALE GENOMIC DNA]</scope>
    <source>
        <strain evidence="2 3">CGMCC 4.6857</strain>
    </source>
</reference>
<sequence>MEVTAYIALGSFAVAAASLLSTILDRRKDRHRKIAVEVEEVALQPEIAGFKNGKIGLTYDGSPLQAPRFHVVRATNTGRASLRKSDIERPLTVRIPDGRIIQAEVGFLDHPRSAPEIFEGVAVSGSGREIQAPKTLLNHGNAIQFSFITVGSTASPRVSLRATDFKVVPKVERPTSATWVVALVFTAIGVVLTLVSQFVQNT</sequence>
<dbReference type="EMBL" id="OBDY01000003">
    <property type="protein sequence ID" value="SNY30846.1"/>
    <property type="molecule type" value="Genomic_DNA"/>
</dbReference>
<dbReference type="AlphaFoldDB" id="A0A285H7L4"/>